<dbReference type="SUPFAM" id="SSF69318">
    <property type="entry name" value="Integrin alpha N-terminal domain"/>
    <property type="match status" value="1"/>
</dbReference>
<dbReference type="Proteomes" id="UP000621500">
    <property type="component" value="Unassembled WGS sequence"/>
</dbReference>
<dbReference type="EMBL" id="BONX01000012">
    <property type="protein sequence ID" value="GIG95858.1"/>
    <property type="molecule type" value="Genomic_DNA"/>
</dbReference>
<accession>A0ABQ4EMH5</accession>
<name>A0ABQ4EMH5_9ACTN</name>
<dbReference type="PANTHER" id="PTHR46580">
    <property type="entry name" value="SENSOR KINASE-RELATED"/>
    <property type="match status" value="1"/>
</dbReference>
<protein>
    <recommendedName>
        <fullName evidence="3">VCBS repeat-containing protein</fullName>
    </recommendedName>
</protein>
<evidence type="ECO:0000313" key="1">
    <source>
        <dbReference type="EMBL" id="GIG95858.1"/>
    </source>
</evidence>
<keyword evidence="2" id="KW-1185">Reference proteome</keyword>
<comment type="caution">
    <text evidence="1">The sequence shown here is derived from an EMBL/GenBank/DDBJ whole genome shotgun (WGS) entry which is preliminary data.</text>
</comment>
<organism evidence="1 2">
    <name type="scientific">Plantactinospora mayteni</name>
    <dbReference type="NCBI Taxonomy" id="566021"/>
    <lineage>
        <taxon>Bacteria</taxon>
        <taxon>Bacillati</taxon>
        <taxon>Actinomycetota</taxon>
        <taxon>Actinomycetes</taxon>
        <taxon>Micromonosporales</taxon>
        <taxon>Micromonosporaceae</taxon>
        <taxon>Plantactinospora</taxon>
    </lineage>
</organism>
<dbReference type="Gene3D" id="2.60.40.3440">
    <property type="match status" value="1"/>
</dbReference>
<evidence type="ECO:0008006" key="3">
    <source>
        <dbReference type="Google" id="ProtNLM"/>
    </source>
</evidence>
<reference evidence="1 2" key="1">
    <citation type="submission" date="2021-01" db="EMBL/GenBank/DDBJ databases">
        <title>Whole genome shotgun sequence of Plantactinospora mayteni NBRC 109088.</title>
        <authorList>
            <person name="Komaki H."/>
            <person name="Tamura T."/>
        </authorList>
    </citation>
    <scope>NUCLEOTIDE SEQUENCE [LARGE SCALE GENOMIC DNA]</scope>
    <source>
        <strain evidence="1 2">NBRC 109088</strain>
    </source>
</reference>
<evidence type="ECO:0000313" key="2">
    <source>
        <dbReference type="Proteomes" id="UP000621500"/>
    </source>
</evidence>
<proteinExistence type="predicted"/>
<sequence length="376" mass="40276">MWRRRTAMVVVVVVLVALGGVAGPTPTPAWAAGRGEQVLGDVNGDGFTDRITLGLVQPDLCSVIVEYGTSSGDYRLPVAFVYLRPGGSGTGTRCPELGVAVDLNGDRREELVVAWYPGPPPTVPYNLMVLDNSFQPSSGLVSAIFAPYHLGTADFDGDGREDVYSVTDQGQGIETYLNPGTGSLVQGPEEWCARPLEYDLRDFDLNGATDLVNSYTERCLSGTAVVSGVAVVLDDGSTQELQHDPAGLDTWVTRVVNANGDRIPDIRTVSRLTGATEYFIGTGAGQFVRSPKANTDSVRLSNDKAVTVAVRANDLASSQAQLSITVQPRYGTARVISGGRIVYTPRPNHGATDRFTYQLTEGTRRSSAVVYIRWSP</sequence>
<dbReference type="RefSeq" id="WP_203857419.1">
    <property type="nucleotide sequence ID" value="NZ_BAAAZQ010000008.1"/>
</dbReference>
<dbReference type="Pfam" id="PF17963">
    <property type="entry name" value="Big_9"/>
    <property type="match status" value="1"/>
</dbReference>
<dbReference type="InterPro" id="IPR028994">
    <property type="entry name" value="Integrin_alpha_N"/>
</dbReference>
<gene>
    <name evidence="1" type="ORF">Pma05_24310</name>
</gene>